<dbReference type="SUPFAM" id="SSF54909">
    <property type="entry name" value="Dimeric alpha+beta barrel"/>
    <property type="match status" value="1"/>
</dbReference>
<dbReference type="AlphaFoldDB" id="A0A4R3M4V2"/>
<dbReference type="OrthoDB" id="3034735at2"/>
<evidence type="ECO:0000313" key="2">
    <source>
        <dbReference type="Proteomes" id="UP000294664"/>
    </source>
</evidence>
<proteinExistence type="predicted"/>
<organism evidence="1 2">
    <name type="scientific">Aquabacter spiritensis</name>
    <dbReference type="NCBI Taxonomy" id="933073"/>
    <lineage>
        <taxon>Bacteria</taxon>
        <taxon>Pseudomonadati</taxon>
        <taxon>Pseudomonadota</taxon>
        <taxon>Alphaproteobacteria</taxon>
        <taxon>Hyphomicrobiales</taxon>
        <taxon>Xanthobacteraceae</taxon>
        <taxon>Aquabacter</taxon>
    </lineage>
</organism>
<sequence>MGALGLGLAVYDTAPPAAAPVPGITRQVWKGGRTNRETRGLIADPPFWITLDEAAADAVPAPRGTPVLSWDLVQLVPGDRPSPEEAGGLILTSMDVEPAVEEEFNAWYTTEHIPLLSQVPGMIAARRFAARATTGGAPRYMALYHVTDAAIYALDAWTRANFTPWMLRMRQFQTNRTYFMFTQREN</sequence>
<evidence type="ECO:0000313" key="1">
    <source>
        <dbReference type="EMBL" id="TCT06225.1"/>
    </source>
</evidence>
<dbReference type="Gene3D" id="3.30.70.100">
    <property type="match status" value="1"/>
</dbReference>
<name>A0A4R3M4V2_9HYPH</name>
<gene>
    <name evidence="1" type="ORF">EDC64_103329</name>
</gene>
<comment type="caution">
    <text evidence="1">The sequence shown here is derived from an EMBL/GenBank/DDBJ whole genome shotgun (WGS) entry which is preliminary data.</text>
</comment>
<dbReference type="InterPro" id="IPR011008">
    <property type="entry name" value="Dimeric_a/b-barrel"/>
</dbReference>
<reference evidence="1 2" key="1">
    <citation type="submission" date="2019-03" db="EMBL/GenBank/DDBJ databases">
        <title>Genomic Encyclopedia of Type Strains, Phase IV (KMG-IV): sequencing the most valuable type-strain genomes for metagenomic binning, comparative biology and taxonomic classification.</title>
        <authorList>
            <person name="Goeker M."/>
        </authorList>
    </citation>
    <scope>NUCLEOTIDE SEQUENCE [LARGE SCALE GENOMIC DNA]</scope>
    <source>
        <strain evidence="1 2">DSM 9035</strain>
    </source>
</reference>
<accession>A0A4R3M4V2</accession>
<protein>
    <recommendedName>
        <fullName evidence="3">EthD domain-containing protein</fullName>
    </recommendedName>
</protein>
<dbReference type="Proteomes" id="UP000294664">
    <property type="component" value="Unassembled WGS sequence"/>
</dbReference>
<dbReference type="RefSeq" id="WP_132030734.1">
    <property type="nucleotide sequence ID" value="NZ_SMAI01000003.1"/>
</dbReference>
<dbReference type="EMBL" id="SMAI01000003">
    <property type="protein sequence ID" value="TCT06225.1"/>
    <property type="molecule type" value="Genomic_DNA"/>
</dbReference>
<evidence type="ECO:0008006" key="3">
    <source>
        <dbReference type="Google" id="ProtNLM"/>
    </source>
</evidence>
<keyword evidence="2" id="KW-1185">Reference proteome</keyword>